<dbReference type="SUPFAM" id="SSF48173">
    <property type="entry name" value="Cryptochrome/photolyase FAD-binding domain"/>
    <property type="match status" value="1"/>
</dbReference>
<evidence type="ECO:0000256" key="4">
    <source>
        <dbReference type="ARBA" id="ARBA00022991"/>
    </source>
</evidence>
<dbReference type="Gene3D" id="1.10.579.10">
    <property type="entry name" value="DNA Cyclobutane Dipyrimidine Photolyase, subunit A, domain 3"/>
    <property type="match status" value="1"/>
</dbReference>
<dbReference type="PANTHER" id="PTHR11455:SF9">
    <property type="entry name" value="CRYPTOCHROME CIRCADIAN CLOCK 5 ISOFORM X1"/>
    <property type="match status" value="1"/>
</dbReference>
<keyword evidence="3 6" id="KW-0274">FAD</keyword>
<evidence type="ECO:0000313" key="8">
    <source>
        <dbReference type="EMBL" id="SMC80871.1"/>
    </source>
</evidence>
<dbReference type="GO" id="GO:0006950">
    <property type="term" value="P:response to stress"/>
    <property type="evidence" value="ECO:0007669"/>
    <property type="project" value="UniProtKB-ARBA"/>
</dbReference>
<dbReference type="Pfam" id="PF03441">
    <property type="entry name" value="FAD_binding_7"/>
    <property type="match status" value="1"/>
</dbReference>
<reference evidence="8 9" key="1">
    <citation type="submission" date="2017-04" db="EMBL/GenBank/DDBJ databases">
        <authorList>
            <person name="Afonso C.L."/>
            <person name="Miller P.J."/>
            <person name="Scott M.A."/>
            <person name="Spackman E."/>
            <person name="Goraichik I."/>
            <person name="Dimitrov K.M."/>
            <person name="Suarez D.L."/>
            <person name="Swayne D.E."/>
        </authorList>
    </citation>
    <scope>NUCLEOTIDE SEQUENCE [LARGE SCALE GENOMIC DNA]</scope>
    <source>
        <strain evidence="8 9">DSM 19625</strain>
    </source>
</reference>
<dbReference type="PANTHER" id="PTHR11455">
    <property type="entry name" value="CRYPTOCHROME"/>
    <property type="match status" value="1"/>
</dbReference>
<evidence type="ECO:0000313" key="9">
    <source>
        <dbReference type="Proteomes" id="UP000192678"/>
    </source>
</evidence>
<dbReference type="GO" id="GO:0009416">
    <property type="term" value="P:response to light stimulus"/>
    <property type="evidence" value="ECO:0007669"/>
    <property type="project" value="TreeGrafter"/>
</dbReference>
<dbReference type="InterPro" id="IPR005101">
    <property type="entry name" value="Cryptochr/Photolyase_FAD-bd"/>
</dbReference>
<accession>A0A1W2C6Y0</accession>
<dbReference type="AlphaFoldDB" id="A0A1W2C6Y0"/>
<dbReference type="PROSITE" id="PS00691">
    <property type="entry name" value="DNA_PHOTOLYASES_1_2"/>
    <property type="match status" value="1"/>
</dbReference>
<gene>
    <name evidence="8" type="ORF">SAMN04488101_103211</name>
</gene>
<dbReference type="Proteomes" id="UP000192678">
    <property type="component" value="Unassembled WGS sequence"/>
</dbReference>
<dbReference type="STRING" id="475255.SAMN04488101_103211"/>
<keyword evidence="8" id="KW-0456">Lyase</keyword>
<dbReference type="GO" id="GO:0071949">
    <property type="term" value="F:FAD binding"/>
    <property type="evidence" value="ECO:0007669"/>
    <property type="project" value="TreeGrafter"/>
</dbReference>
<evidence type="ECO:0000256" key="1">
    <source>
        <dbReference type="ARBA" id="ARBA00001974"/>
    </source>
</evidence>
<dbReference type="GO" id="GO:0003677">
    <property type="term" value="F:DNA binding"/>
    <property type="evidence" value="ECO:0007669"/>
    <property type="project" value="TreeGrafter"/>
</dbReference>
<protein>
    <submittedName>
        <fullName evidence="8">FAD binding domain of DNA photolyase</fullName>
    </submittedName>
</protein>
<name>A0A1W2C6Y0_9SPHI</name>
<keyword evidence="4 6" id="KW-0157">Chromophore</keyword>
<proteinExistence type="inferred from homology"/>
<dbReference type="RefSeq" id="WP_317048228.1">
    <property type="nucleotide sequence ID" value="NZ_FWYB01000003.1"/>
</dbReference>
<dbReference type="PRINTS" id="PR00147">
    <property type="entry name" value="DNAPHOTLYASE"/>
</dbReference>
<dbReference type="EMBL" id="FWYB01000003">
    <property type="protein sequence ID" value="SMC80871.1"/>
    <property type="molecule type" value="Genomic_DNA"/>
</dbReference>
<evidence type="ECO:0000256" key="3">
    <source>
        <dbReference type="ARBA" id="ARBA00022827"/>
    </source>
</evidence>
<evidence type="ECO:0000256" key="6">
    <source>
        <dbReference type="RuleBase" id="RU004182"/>
    </source>
</evidence>
<dbReference type="InterPro" id="IPR036134">
    <property type="entry name" value="Crypto/Photolyase_FAD-like_sf"/>
</dbReference>
<feature type="site" description="Electron transfer via tryptophanyl radical" evidence="5">
    <location>
        <position position="100"/>
    </location>
</feature>
<keyword evidence="2 6" id="KW-0285">Flavoprotein</keyword>
<keyword evidence="9" id="KW-1185">Reference proteome</keyword>
<sequence>MMILWHFPHTVNRSFKPAYDNIQWINNEADFEKWCKGNTGYPLVDAGMRQLNETGYMHNRVRMVVASFLTKHLLIDWRWGEAYFAEKLLDYEQASNIGGWQWACGCGNDAAPYFRVFNPELQAKKFDPKNKYIHYWVPELKQQKHVKPIVEHAFARERVLKVFKTALAQ</sequence>
<feature type="site" description="Electron transfer via tryptophanyl radical" evidence="5">
    <location>
        <position position="24"/>
    </location>
</feature>
<dbReference type="PROSITE" id="PS00394">
    <property type="entry name" value="DNA_PHOTOLYASES_1_1"/>
    <property type="match status" value="1"/>
</dbReference>
<dbReference type="GO" id="GO:0003904">
    <property type="term" value="F:deoxyribodipyrimidine photo-lyase activity"/>
    <property type="evidence" value="ECO:0007669"/>
    <property type="project" value="TreeGrafter"/>
</dbReference>
<evidence type="ECO:0000256" key="5">
    <source>
        <dbReference type="PIRSR" id="PIRSR602081-2"/>
    </source>
</evidence>
<dbReference type="InterPro" id="IPR018394">
    <property type="entry name" value="DNA_photolyase_1_CS_C"/>
</dbReference>
<feature type="domain" description="Cryptochrome/DNA photolyase FAD-binding" evidence="7">
    <location>
        <begin position="2"/>
        <end position="143"/>
    </location>
</feature>
<dbReference type="GO" id="GO:0006139">
    <property type="term" value="P:nucleobase-containing compound metabolic process"/>
    <property type="evidence" value="ECO:0007669"/>
    <property type="project" value="UniProtKB-ARBA"/>
</dbReference>
<dbReference type="InterPro" id="IPR002081">
    <property type="entry name" value="Cryptochrome/DNA_photolyase_1"/>
</dbReference>
<feature type="site" description="Electron transfer via tryptophanyl radical" evidence="5">
    <location>
        <position position="77"/>
    </location>
</feature>
<organism evidence="8 9">
    <name type="scientific">Pedobacter nyackensis</name>
    <dbReference type="NCBI Taxonomy" id="475255"/>
    <lineage>
        <taxon>Bacteria</taxon>
        <taxon>Pseudomonadati</taxon>
        <taxon>Bacteroidota</taxon>
        <taxon>Sphingobacteriia</taxon>
        <taxon>Sphingobacteriales</taxon>
        <taxon>Sphingobacteriaceae</taxon>
        <taxon>Pedobacter</taxon>
    </lineage>
</organism>
<comment type="cofactor">
    <cofactor evidence="1">
        <name>FAD</name>
        <dbReference type="ChEBI" id="CHEBI:57692"/>
    </cofactor>
</comment>
<evidence type="ECO:0000259" key="7">
    <source>
        <dbReference type="Pfam" id="PF03441"/>
    </source>
</evidence>
<evidence type="ECO:0000256" key="2">
    <source>
        <dbReference type="ARBA" id="ARBA00022630"/>
    </source>
</evidence>
<comment type="similarity">
    <text evidence="6">Belongs to the DNA photolyase family.</text>
</comment>